<feature type="transmembrane region" description="Helical" evidence="11">
    <location>
        <begin position="221"/>
        <end position="246"/>
    </location>
</feature>
<dbReference type="GO" id="GO:0010329">
    <property type="term" value="F:auxin efflux transmembrane transporter activity"/>
    <property type="evidence" value="ECO:0007669"/>
    <property type="project" value="UniProtKB-ARBA"/>
</dbReference>
<evidence type="ECO:0000256" key="11">
    <source>
        <dbReference type="SAM" id="Phobius"/>
    </source>
</evidence>
<feature type="domain" description="ABC transmembrane type-1" evidence="13">
    <location>
        <begin position="225"/>
        <end position="512"/>
    </location>
</feature>
<evidence type="ECO:0000256" key="2">
    <source>
        <dbReference type="ARBA" id="ARBA00007577"/>
    </source>
</evidence>
<evidence type="ECO:0000259" key="13">
    <source>
        <dbReference type="PROSITE" id="PS50929"/>
    </source>
</evidence>
<dbReference type="InterPro" id="IPR039421">
    <property type="entry name" value="Type_1_exporter"/>
</dbReference>
<dbReference type="FunFam" id="3.40.50.300:FF:000251">
    <property type="entry name" value="ABC transporter B family member 19"/>
    <property type="match status" value="1"/>
</dbReference>
<dbReference type="InterPro" id="IPR036640">
    <property type="entry name" value="ABC1_TM_sf"/>
</dbReference>
<organism evidence="14 15">
    <name type="scientific">Prunus yedoensis var. nudiflora</name>
    <dbReference type="NCBI Taxonomy" id="2094558"/>
    <lineage>
        <taxon>Eukaryota</taxon>
        <taxon>Viridiplantae</taxon>
        <taxon>Streptophyta</taxon>
        <taxon>Embryophyta</taxon>
        <taxon>Tracheophyta</taxon>
        <taxon>Spermatophyta</taxon>
        <taxon>Magnoliopsida</taxon>
        <taxon>eudicotyledons</taxon>
        <taxon>Gunneridae</taxon>
        <taxon>Pentapetalae</taxon>
        <taxon>rosids</taxon>
        <taxon>fabids</taxon>
        <taxon>Rosales</taxon>
        <taxon>Rosaceae</taxon>
        <taxon>Amygdaloideae</taxon>
        <taxon>Amygdaleae</taxon>
        <taxon>Prunus</taxon>
    </lineage>
</organism>
<dbReference type="FunFam" id="1.20.1560.10:FF:000009">
    <property type="entry name" value="ABC transporter B family member 1"/>
    <property type="match status" value="1"/>
</dbReference>
<dbReference type="PROSITE" id="PS50929">
    <property type="entry name" value="ABC_TM1F"/>
    <property type="match status" value="1"/>
</dbReference>
<keyword evidence="15" id="KW-1185">Reference proteome</keyword>
<dbReference type="GO" id="GO:0090374">
    <property type="term" value="P:oligopeptide export from mitochondrion"/>
    <property type="evidence" value="ECO:0007669"/>
    <property type="project" value="TreeGrafter"/>
</dbReference>
<dbReference type="STRING" id="2094558.A0A314ZTH7"/>
<dbReference type="SMART" id="SM00382">
    <property type="entry name" value="AAA"/>
    <property type="match status" value="2"/>
</dbReference>
<evidence type="ECO:0000313" key="14">
    <source>
        <dbReference type="EMBL" id="PQQ21507.1"/>
    </source>
</evidence>
<keyword evidence="4 11" id="KW-0812">Transmembrane</keyword>
<keyword evidence="3" id="KW-0813">Transport</keyword>
<keyword evidence="9 11" id="KW-0472">Membrane</keyword>
<feature type="transmembrane region" description="Helical" evidence="11">
    <location>
        <begin position="486"/>
        <end position="506"/>
    </location>
</feature>
<gene>
    <name evidence="14" type="ORF">Pyn_07755</name>
</gene>
<feature type="transmembrane region" description="Helical" evidence="11">
    <location>
        <begin position="352"/>
        <end position="381"/>
    </location>
</feature>
<dbReference type="CDD" id="cd03249">
    <property type="entry name" value="ABC_MTABC3_MDL1_MDL2"/>
    <property type="match status" value="1"/>
</dbReference>
<dbReference type="EMBL" id="PJQY01000009">
    <property type="protein sequence ID" value="PQQ21507.1"/>
    <property type="molecule type" value="Genomic_DNA"/>
</dbReference>
<keyword evidence="6" id="KW-0547">Nucleotide-binding</keyword>
<keyword evidence="5" id="KW-0677">Repeat</keyword>
<reference evidence="14 15" key="1">
    <citation type="submission" date="2018-02" db="EMBL/GenBank/DDBJ databases">
        <title>Draft genome of wild Prunus yedoensis var. nudiflora.</title>
        <authorList>
            <person name="Baek S."/>
            <person name="Kim J.-H."/>
            <person name="Choi K."/>
            <person name="Kim G.-B."/>
            <person name="Cho A."/>
            <person name="Jang H."/>
            <person name="Shin C.-H."/>
            <person name="Yu H.-J."/>
            <person name="Mun J.-H."/>
        </authorList>
    </citation>
    <scope>NUCLEOTIDE SEQUENCE [LARGE SCALE GENOMIC DNA]</scope>
    <source>
        <strain evidence="15">cv. Jeju island</strain>
        <tissue evidence="14">Leaf</tissue>
    </source>
</reference>
<dbReference type="InterPro" id="IPR017871">
    <property type="entry name" value="ABC_transporter-like_CS"/>
</dbReference>
<dbReference type="FunFam" id="3.40.50.300:FF:000604">
    <property type="entry name" value="ABC transporter B family member 28"/>
    <property type="match status" value="1"/>
</dbReference>
<dbReference type="PROSITE" id="PS00211">
    <property type="entry name" value="ABC_TRANSPORTER_1"/>
    <property type="match status" value="2"/>
</dbReference>
<evidence type="ECO:0000256" key="1">
    <source>
        <dbReference type="ARBA" id="ARBA00004651"/>
    </source>
</evidence>
<sequence length="778" mass="84317">MGLVSQEPALFATTIAGNILFGKEHADMDQIIEAAKAANAHSFIQGLPDGYYTQAGEGGTQLSGGQKQRIAIARAVLRKPKILLLDEATSALDAESEQIVQQALDKIMSHRTTIIVAHRLSTIRDVDTIIVLKNGQVVESGNHSELISKEGEYANLVSLQVLERVKDSKLTSGHSSRDSSFRETANNYQQEAKPITTRQQNPISAPTGSIWELIKLNAPEWPYAILGSVGAVLAGMEAPLFALLITDILTAFYAPSGSQIKQEVKKVALIFVGVAVATVPIYLLQHYFYTLMGERLTTRVRLLMFTAMLSNEVGWFDLDENNTGALTSILAANATLVRSALADRLSTIVQNLALTATAFVIAFTLSWRIAAVVIASLPLLIGASIAEQLFLKGFGGDYNRAYSKATAVAREAIANIRTVASFGCEERIAIQFASELNQPNKQAVIRGHISGFCYGLSQFFAFCSYALGLWYASILIKHKDSNFGDIMKSFMVLIITALSIAETLALTPDIVKGSQALGSIFRILKRETAINPNAAKSNVVADVKGDIEFRNVSFWYPARPDITIFDNLNLRVSPGKSLAVVGPSGSGKSSVIALVMRFYDPISGTVVKKISLVQQEPALFSTTVYENIKYGNEEASDVEVIRAAKAANADGFISRMPEGYKTQVGEKGVQLSGGQKQRVAIARAILKDPSILLLDEATSALDTESEKLVQEALDKLMEGRTTILVAHRLSTIRDANRIALLQNGRVVEMGSHEQLIGRPGGLYKQLVSLQQENSGGIH</sequence>
<dbReference type="Pfam" id="PF00664">
    <property type="entry name" value="ABC_membrane"/>
    <property type="match status" value="1"/>
</dbReference>
<evidence type="ECO:0000256" key="8">
    <source>
        <dbReference type="ARBA" id="ARBA00022989"/>
    </source>
</evidence>
<evidence type="ECO:0000256" key="3">
    <source>
        <dbReference type="ARBA" id="ARBA00022448"/>
    </source>
</evidence>
<evidence type="ECO:0000313" key="15">
    <source>
        <dbReference type="Proteomes" id="UP000250321"/>
    </source>
</evidence>
<dbReference type="AlphaFoldDB" id="A0A314ZTH7"/>
<keyword evidence="7" id="KW-0067">ATP-binding</keyword>
<keyword evidence="8 11" id="KW-1133">Transmembrane helix</keyword>
<evidence type="ECO:0000259" key="12">
    <source>
        <dbReference type="PROSITE" id="PS50893"/>
    </source>
</evidence>
<protein>
    <submittedName>
        <fullName evidence="14">ABC transporter B family member 13</fullName>
    </submittedName>
</protein>
<evidence type="ECO:0000256" key="5">
    <source>
        <dbReference type="ARBA" id="ARBA00022737"/>
    </source>
</evidence>
<evidence type="ECO:0000256" key="7">
    <source>
        <dbReference type="ARBA" id="ARBA00022840"/>
    </source>
</evidence>
<comment type="subcellular location">
    <subcellularLocation>
        <location evidence="1">Cell membrane</location>
        <topology evidence="1">Multi-pass membrane protein</topology>
    </subcellularLocation>
</comment>
<feature type="domain" description="ABC transporter" evidence="12">
    <location>
        <begin position="1"/>
        <end position="159"/>
    </location>
</feature>
<dbReference type="InterPro" id="IPR011527">
    <property type="entry name" value="ABC1_TM_dom"/>
</dbReference>
<feature type="transmembrane region" description="Helical" evidence="11">
    <location>
        <begin position="451"/>
        <end position="474"/>
    </location>
</feature>
<feature type="transmembrane region" description="Helical" evidence="11">
    <location>
        <begin position="267"/>
        <end position="289"/>
    </location>
</feature>
<dbReference type="GO" id="GO:0005524">
    <property type="term" value="F:ATP binding"/>
    <property type="evidence" value="ECO:0007669"/>
    <property type="project" value="UniProtKB-KW"/>
</dbReference>
<evidence type="ECO:0000256" key="9">
    <source>
        <dbReference type="ARBA" id="ARBA00023136"/>
    </source>
</evidence>
<dbReference type="OrthoDB" id="6500128at2759"/>
<dbReference type="PANTHER" id="PTHR43394">
    <property type="entry name" value="ATP-DEPENDENT PERMEASE MDL1, MITOCHONDRIAL"/>
    <property type="match status" value="1"/>
</dbReference>
<dbReference type="GO" id="GO:0016887">
    <property type="term" value="F:ATP hydrolysis activity"/>
    <property type="evidence" value="ECO:0007669"/>
    <property type="project" value="InterPro"/>
</dbReference>
<comment type="similarity">
    <text evidence="2">Belongs to the ABC transporter superfamily. ABCB family. Multidrug resistance exporter (TC 3.A.1.201) subfamily.</text>
</comment>
<feature type="compositionally biased region" description="Basic and acidic residues" evidence="10">
    <location>
        <begin position="170"/>
        <end position="181"/>
    </location>
</feature>
<feature type="compositionally biased region" description="Polar residues" evidence="10">
    <location>
        <begin position="182"/>
        <end position="201"/>
    </location>
</feature>
<dbReference type="GO" id="GO:0005886">
    <property type="term" value="C:plasma membrane"/>
    <property type="evidence" value="ECO:0007669"/>
    <property type="project" value="UniProtKB-SubCell"/>
</dbReference>
<evidence type="ECO:0000256" key="6">
    <source>
        <dbReference type="ARBA" id="ARBA00022741"/>
    </source>
</evidence>
<dbReference type="PANTHER" id="PTHR43394:SF11">
    <property type="entry name" value="ATP-BINDING CASSETTE TRANSPORTER"/>
    <property type="match status" value="1"/>
</dbReference>
<proteinExistence type="inferred from homology"/>
<evidence type="ECO:0000256" key="10">
    <source>
        <dbReference type="SAM" id="MobiDB-lite"/>
    </source>
</evidence>
<feature type="region of interest" description="Disordered" evidence="10">
    <location>
        <begin position="170"/>
        <end position="201"/>
    </location>
</feature>
<name>A0A314ZTH7_PRUYE</name>
<dbReference type="Gene3D" id="3.40.50.300">
    <property type="entry name" value="P-loop containing nucleotide triphosphate hydrolases"/>
    <property type="match status" value="2"/>
</dbReference>
<dbReference type="SUPFAM" id="SSF52540">
    <property type="entry name" value="P-loop containing nucleoside triphosphate hydrolases"/>
    <property type="match status" value="2"/>
</dbReference>
<comment type="caution">
    <text evidence="14">The sequence shown here is derived from an EMBL/GenBank/DDBJ whole genome shotgun (WGS) entry which is preliminary data.</text>
</comment>
<dbReference type="Gene3D" id="1.20.1560.10">
    <property type="entry name" value="ABC transporter type 1, transmembrane domain"/>
    <property type="match status" value="1"/>
</dbReference>
<evidence type="ECO:0000256" key="4">
    <source>
        <dbReference type="ARBA" id="ARBA00022692"/>
    </source>
</evidence>
<feature type="domain" description="ABC transporter" evidence="12">
    <location>
        <begin position="547"/>
        <end position="768"/>
    </location>
</feature>
<dbReference type="GO" id="GO:0015421">
    <property type="term" value="F:ABC-type oligopeptide transporter activity"/>
    <property type="evidence" value="ECO:0007669"/>
    <property type="project" value="TreeGrafter"/>
</dbReference>
<dbReference type="PROSITE" id="PS50893">
    <property type="entry name" value="ABC_TRANSPORTER_2"/>
    <property type="match status" value="2"/>
</dbReference>
<dbReference type="Pfam" id="PF00005">
    <property type="entry name" value="ABC_tran"/>
    <property type="match status" value="2"/>
</dbReference>
<dbReference type="GO" id="GO:0005743">
    <property type="term" value="C:mitochondrial inner membrane"/>
    <property type="evidence" value="ECO:0007669"/>
    <property type="project" value="TreeGrafter"/>
</dbReference>
<accession>A0A314ZTH7</accession>
<dbReference type="CDD" id="cd18578">
    <property type="entry name" value="ABC_6TM_Pgp_ABCB1_D2_like"/>
    <property type="match status" value="1"/>
</dbReference>
<dbReference type="SUPFAM" id="SSF90123">
    <property type="entry name" value="ABC transporter transmembrane region"/>
    <property type="match status" value="1"/>
</dbReference>
<dbReference type="InterPro" id="IPR027417">
    <property type="entry name" value="P-loop_NTPase"/>
</dbReference>
<dbReference type="InterPro" id="IPR003593">
    <property type="entry name" value="AAA+_ATPase"/>
</dbReference>
<dbReference type="InterPro" id="IPR003439">
    <property type="entry name" value="ABC_transporter-like_ATP-bd"/>
</dbReference>
<dbReference type="Proteomes" id="UP000250321">
    <property type="component" value="Unassembled WGS sequence"/>
</dbReference>